<name>A0ABR0DZ90_ZASCE</name>
<protein>
    <recommendedName>
        <fullName evidence="3">SsuA/THI5-like domain-containing protein</fullName>
    </recommendedName>
</protein>
<comment type="caution">
    <text evidence="1">The sequence shown here is derived from an EMBL/GenBank/DDBJ whole genome shotgun (WGS) entry which is preliminary data.</text>
</comment>
<gene>
    <name evidence="1" type="ORF">PRZ48_014712</name>
</gene>
<organism evidence="1 2">
    <name type="scientific">Zasmidium cellare</name>
    <name type="common">Wine cellar mold</name>
    <name type="synonym">Racodium cellare</name>
    <dbReference type="NCBI Taxonomy" id="395010"/>
    <lineage>
        <taxon>Eukaryota</taxon>
        <taxon>Fungi</taxon>
        <taxon>Dikarya</taxon>
        <taxon>Ascomycota</taxon>
        <taxon>Pezizomycotina</taxon>
        <taxon>Dothideomycetes</taxon>
        <taxon>Dothideomycetidae</taxon>
        <taxon>Mycosphaerellales</taxon>
        <taxon>Mycosphaerellaceae</taxon>
        <taxon>Zasmidium</taxon>
    </lineage>
</organism>
<dbReference type="Proteomes" id="UP001305779">
    <property type="component" value="Unassembled WGS sequence"/>
</dbReference>
<evidence type="ECO:0008006" key="3">
    <source>
        <dbReference type="Google" id="ProtNLM"/>
    </source>
</evidence>
<dbReference type="EMBL" id="JAXOVC010000014">
    <property type="protein sequence ID" value="KAK4494414.1"/>
    <property type="molecule type" value="Genomic_DNA"/>
</dbReference>
<evidence type="ECO:0000313" key="1">
    <source>
        <dbReference type="EMBL" id="KAK4494414.1"/>
    </source>
</evidence>
<sequence length="337" mass="36908">MSVNSNKTQEQLGGPAPKITRALQLRFAGDWGQANFHRILSWLTQEFCDRAGRGSSTTIRSLPDGGVSSTKDLHLGHLDLCLITPSGHTPAALDGTGMFAAAGPAPSLRALAVLPQRDRMVMAVHPRYGVSTWADIHRVKPPMRLVTSTDDGTSTIGYLAMKYLEAHGLNREVLESWGGELIDGGYRPDTCVDKVVDGEADCLLQEAIMTPWWRNLVEGGVLTPISAEPAALERLERELGLGPATVRAGFWENIPQETLGMDFSDFAVIVREDMPDDVAGLLTWILVNTRNVLESQYSHIPSERSPLTWPLDPKAMARTHLPLHPAAKRFYEDAGLI</sequence>
<dbReference type="Gene3D" id="3.40.190.10">
    <property type="entry name" value="Periplasmic binding protein-like II"/>
    <property type="match status" value="2"/>
</dbReference>
<keyword evidence="2" id="KW-1185">Reference proteome</keyword>
<reference evidence="1 2" key="1">
    <citation type="journal article" date="2023" name="G3 (Bethesda)">
        <title>A chromosome-level genome assembly of Zasmidium syzygii isolated from banana leaves.</title>
        <authorList>
            <person name="van Westerhoven A.C."/>
            <person name="Mehrabi R."/>
            <person name="Talebi R."/>
            <person name="Steentjes M.B.F."/>
            <person name="Corcolon B."/>
            <person name="Chong P.A."/>
            <person name="Kema G.H.J."/>
            <person name="Seidl M.F."/>
        </authorList>
    </citation>
    <scope>NUCLEOTIDE SEQUENCE [LARGE SCALE GENOMIC DNA]</scope>
    <source>
        <strain evidence="1 2">P124</strain>
    </source>
</reference>
<accession>A0ABR0DZ90</accession>
<dbReference type="SUPFAM" id="SSF53850">
    <property type="entry name" value="Periplasmic binding protein-like II"/>
    <property type="match status" value="1"/>
</dbReference>
<dbReference type="InterPro" id="IPR011852">
    <property type="entry name" value="TRAP_TAXI"/>
</dbReference>
<evidence type="ECO:0000313" key="2">
    <source>
        <dbReference type="Proteomes" id="UP001305779"/>
    </source>
</evidence>
<proteinExistence type="predicted"/>
<dbReference type="Pfam" id="PF16868">
    <property type="entry name" value="NMT1_3"/>
    <property type="match status" value="1"/>
</dbReference>